<dbReference type="InterPro" id="IPR007410">
    <property type="entry name" value="LpqE-like"/>
</dbReference>
<comment type="caution">
    <text evidence="1">The sequence shown here is derived from an EMBL/GenBank/DDBJ whole genome shotgun (WGS) entry which is preliminary data.</text>
</comment>
<dbReference type="EMBL" id="JAMGBB010000001">
    <property type="protein sequence ID" value="MCL6740885.1"/>
    <property type="molecule type" value="Genomic_DNA"/>
</dbReference>
<keyword evidence="2" id="KW-1185">Reference proteome</keyword>
<gene>
    <name evidence="1" type="ORF">LZ518_07045</name>
</gene>
<proteinExistence type="predicted"/>
<dbReference type="PROSITE" id="PS51257">
    <property type="entry name" value="PROKAR_LIPOPROTEIN"/>
    <property type="match status" value="1"/>
</dbReference>
<dbReference type="RefSeq" id="WP_249915293.1">
    <property type="nucleotide sequence ID" value="NZ_JAMGBB010000001.1"/>
</dbReference>
<organism evidence="1 2">
    <name type="scientific">Sphingomonas brevis</name>
    <dbReference type="NCBI Taxonomy" id="2908206"/>
    <lineage>
        <taxon>Bacteria</taxon>
        <taxon>Pseudomonadati</taxon>
        <taxon>Pseudomonadota</taxon>
        <taxon>Alphaproteobacteria</taxon>
        <taxon>Sphingomonadales</taxon>
        <taxon>Sphingomonadaceae</taxon>
        <taxon>Sphingomonas</taxon>
    </lineage>
</organism>
<dbReference type="SUPFAM" id="SSF110087">
    <property type="entry name" value="DR1885-like metal-binding protein"/>
    <property type="match status" value="1"/>
</dbReference>
<accession>A0ABT0S9S7</accession>
<dbReference type="InterPro" id="IPR058248">
    <property type="entry name" value="Lxx211020-like"/>
</dbReference>
<dbReference type="Gene3D" id="2.60.40.1890">
    <property type="entry name" value="PCu(A)C copper chaperone"/>
    <property type="match status" value="1"/>
</dbReference>
<reference evidence="1" key="1">
    <citation type="submission" date="2022-05" db="EMBL/GenBank/DDBJ databases">
        <authorList>
            <person name="Jo J.-H."/>
            <person name="Im W.-T."/>
        </authorList>
    </citation>
    <scope>NUCLEOTIDE SEQUENCE</scope>
    <source>
        <strain evidence="1">RB56-2</strain>
    </source>
</reference>
<protein>
    <submittedName>
        <fullName evidence="1">Copper chaperone PCu(A)C</fullName>
    </submittedName>
</protein>
<dbReference type="PANTHER" id="PTHR36302">
    <property type="entry name" value="BLR7088 PROTEIN"/>
    <property type="match status" value="1"/>
</dbReference>
<evidence type="ECO:0000313" key="2">
    <source>
        <dbReference type="Proteomes" id="UP001165383"/>
    </source>
</evidence>
<dbReference type="InterPro" id="IPR036182">
    <property type="entry name" value="PCuAC_sf"/>
</dbReference>
<evidence type="ECO:0000313" key="1">
    <source>
        <dbReference type="EMBL" id="MCL6740885.1"/>
    </source>
</evidence>
<dbReference type="PANTHER" id="PTHR36302:SF1">
    <property type="entry name" value="COPPER CHAPERONE PCU(A)C"/>
    <property type="match status" value="1"/>
</dbReference>
<dbReference type="Pfam" id="PF04314">
    <property type="entry name" value="PCuAC"/>
    <property type="match status" value="1"/>
</dbReference>
<name>A0ABT0S9S7_9SPHN</name>
<sequence length="143" mass="15114">MTRSLIILAGLLLASCGQDGSADIKLSNAWARPTIGQTPGAVYLTIENNGDAADRLTGAATDLAAMAMVHQNEVVDGVAKMRMAGEINLPAHDRIEMKPGGTHIMLEGLRAPLKAGDDFDLVLRFRSSKDQTVKVTVVESEGA</sequence>
<dbReference type="Proteomes" id="UP001165383">
    <property type="component" value="Unassembled WGS sequence"/>
</dbReference>